<evidence type="ECO:0000313" key="1">
    <source>
        <dbReference type="EMBL" id="SDO39027.1"/>
    </source>
</evidence>
<dbReference type="AlphaFoldDB" id="A0A1H0J5K5"/>
<dbReference type="STRING" id="745820.SAMN04488053_11282"/>
<sequence>MKTTTEYRISSDTMMLEPARQIDGGTIVHEVNRTFHVSQEPKDIIHANCYLGSSSYEGRVKAVRKFLMYLKRTPVLVYEKTGIITFPTHASNHLNCHWIFPAHIRTFQKSPTKPGVTCLFMMNGQVLEVPVSEHTVSKQYYRTNHVLRFFADGS</sequence>
<dbReference type="RefSeq" id="WP_175444322.1">
    <property type="nucleotide sequence ID" value="NZ_FNIL01000012.1"/>
</dbReference>
<proteinExistence type="predicted"/>
<dbReference type="GO" id="GO:0030420">
    <property type="term" value="P:establishment of competence for transformation"/>
    <property type="evidence" value="ECO:0007669"/>
    <property type="project" value="InterPro"/>
</dbReference>
<dbReference type="Pfam" id="PF06338">
    <property type="entry name" value="ComK"/>
    <property type="match status" value="1"/>
</dbReference>
<dbReference type="EMBL" id="FNIL01000012">
    <property type="protein sequence ID" value="SDO39027.1"/>
    <property type="molecule type" value="Genomic_DNA"/>
</dbReference>
<keyword evidence="2" id="KW-1185">Reference proteome</keyword>
<gene>
    <name evidence="1" type="ORF">SAMN04488053_11282</name>
</gene>
<dbReference type="Proteomes" id="UP000198778">
    <property type="component" value="Unassembled WGS sequence"/>
</dbReference>
<reference evidence="2" key="1">
    <citation type="submission" date="2016-10" db="EMBL/GenBank/DDBJ databases">
        <authorList>
            <person name="Varghese N."/>
            <person name="Submissions S."/>
        </authorList>
    </citation>
    <scope>NUCLEOTIDE SEQUENCE [LARGE SCALE GENOMIC DNA]</scope>
    <source>
        <strain evidence="2">CGMCC 1.10369</strain>
    </source>
</reference>
<protein>
    <submittedName>
        <fullName evidence="1">Competence protein ComK</fullName>
    </submittedName>
</protein>
<dbReference type="InterPro" id="IPR010461">
    <property type="entry name" value="ComK"/>
</dbReference>
<organism evidence="1 2">
    <name type="scientific">Alkalicoccus daliensis</name>
    <dbReference type="NCBI Taxonomy" id="745820"/>
    <lineage>
        <taxon>Bacteria</taxon>
        <taxon>Bacillati</taxon>
        <taxon>Bacillota</taxon>
        <taxon>Bacilli</taxon>
        <taxon>Bacillales</taxon>
        <taxon>Bacillaceae</taxon>
        <taxon>Alkalicoccus</taxon>
    </lineage>
</organism>
<accession>A0A1H0J5K5</accession>
<name>A0A1H0J5K5_9BACI</name>
<evidence type="ECO:0000313" key="2">
    <source>
        <dbReference type="Proteomes" id="UP000198778"/>
    </source>
</evidence>